<comment type="caution">
    <text evidence="1">The sequence shown here is derived from an EMBL/GenBank/DDBJ whole genome shotgun (WGS) entry which is preliminary data.</text>
</comment>
<dbReference type="EMBL" id="CAJVQB010138008">
    <property type="protein sequence ID" value="CAG8854444.1"/>
    <property type="molecule type" value="Genomic_DNA"/>
</dbReference>
<sequence length="233" mass="28063">YNEPQSFIFNYDTDQYGVVLGENFEIKLFNYLKRHKLRPKRFTNNQIINRKLLHNSSTNNKEKFFLHIGNLKIMYSNDLKITQDGVIENLDFYRIGNFNIIDDDSTDIMYNWNGYLFLIQAKFRSLCENCKKNKKKSCSHNYWYKNKQGNGMKKDILNLYKKLSEYNVPVFEMFITNEYVEIPYHKTKNLYFVNQMEILQFSNNLIDDINNLGNLFLKKDKRINKIETNFINK</sequence>
<accession>A0ABN7XKE9</accession>
<reference evidence="1 2" key="1">
    <citation type="submission" date="2021-06" db="EMBL/GenBank/DDBJ databases">
        <authorList>
            <person name="Kallberg Y."/>
            <person name="Tangrot J."/>
            <person name="Rosling A."/>
        </authorList>
    </citation>
    <scope>NUCLEOTIDE SEQUENCE [LARGE SCALE GENOMIC DNA]</scope>
    <source>
        <strain evidence="1 2">120-4 pot B 10/14</strain>
    </source>
</reference>
<keyword evidence="2" id="KW-1185">Reference proteome</keyword>
<evidence type="ECO:0000313" key="1">
    <source>
        <dbReference type="EMBL" id="CAG8854444.1"/>
    </source>
</evidence>
<feature type="non-terminal residue" evidence="1">
    <location>
        <position position="1"/>
    </location>
</feature>
<organism evidence="1 2">
    <name type="scientific">Gigaspora margarita</name>
    <dbReference type="NCBI Taxonomy" id="4874"/>
    <lineage>
        <taxon>Eukaryota</taxon>
        <taxon>Fungi</taxon>
        <taxon>Fungi incertae sedis</taxon>
        <taxon>Mucoromycota</taxon>
        <taxon>Glomeromycotina</taxon>
        <taxon>Glomeromycetes</taxon>
        <taxon>Diversisporales</taxon>
        <taxon>Gigasporaceae</taxon>
        <taxon>Gigaspora</taxon>
    </lineage>
</organism>
<evidence type="ECO:0000313" key="2">
    <source>
        <dbReference type="Proteomes" id="UP000789901"/>
    </source>
</evidence>
<gene>
    <name evidence="1" type="ORF">GMARGA_LOCUS43265</name>
</gene>
<dbReference type="Proteomes" id="UP000789901">
    <property type="component" value="Unassembled WGS sequence"/>
</dbReference>
<proteinExistence type="predicted"/>
<protein>
    <submittedName>
        <fullName evidence="1">45469_t:CDS:1</fullName>
    </submittedName>
</protein>
<name>A0ABN7XKE9_GIGMA</name>